<dbReference type="EMBL" id="CM023477">
    <property type="protein sequence ID" value="KAH7938440.1"/>
    <property type="molecule type" value="Genomic_DNA"/>
</dbReference>
<name>A0ACB8CC47_DERSI</name>
<comment type="caution">
    <text evidence="1">The sequence shown here is derived from an EMBL/GenBank/DDBJ whole genome shotgun (WGS) entry which is preliminary data.</text>
</comment>
<sequence>MQIPALFLLSLASSVLGGDYHTTVTETAAPVSVSHADSNAAGTTDHAALTSVHSNVHADVHAVTTGSATVGSVQAAPSVASFHGDSTMTAVHGYPGVTSFHDAAAPHTLYAAPVVNAVHTSVSGIPAAVSAVHESSAAVTNAHAAPAVATPAVGTLHTSVEGASAVGTVHASPTATTAVPGAPAVTMVHSSPAGVSKVDTTSAYPAPTVTAYQDGSPYPAYYNPQFAYSPYYQPFPFVNGGAASASKMTYQSPYGQSAYQPAAVDSGYYQPSPYFGYVPGFGRPSAYPTATVFPAYPASPAANAYQTGSAMTPAQNAPSVTKATMVGSYPSSHVVSTMFHDAAPSVAGDHHAMPAVATTSTTYQTNPGVTPVHSTQGIATVHSTPATGTTSATYQATPEVGSVHTGPAVATTYQAADHAFSNVQQTPAVSPFPAFPFYQTVPVADQTTKVDSYQTSPAVGAVHSSAPALTSVHDGPQAVGVHEATPAAVATFHSATPGVTTVHDTGSAGPNLHAASPAVATTTSAVHEAAPALTSVHAAPVASGSPAGVTSVGAHHVAPAVTAVHGADAGLTVPTAVHAAPAVATTYGADPTVTGVHGYPFAAGYGIGPAFDYVPAYGYGVQDLGYGVAPFGAELSHAFPHYGLNYAYGLGPINYNALYLRRKKKFLSLDGDWRHHGIRVHPRSGAGKNRGRRKKRDDRPRQPDFPLVYVHPDDAQKEARVLVPLPVQTARTPALESTLLESTRSSLDNSAASDGHDENADRHGQANTATGVEGRRRSEGKDATRQDYAYRSLVVYHYTADNCVKGIKRISEPSRLFFGLFYWYCTTFSALFWSTGPVCWRRMFTSSS</sequence>
<accession>A0ACB8CC47</accession>
<evidence type="ECO:0000313" key="1">
    <source>
        <dbReference type="EMBL" id="KAH7938440.1"/>
    </source>
</evidence>
<gene>
    <name evidence="1" type="ORF">HPB49_023562</name>
</gene>
<evidence type="ECO:0000313" key="2">
    <source>
        <dbReference type="Proteomes" id="UP000821865"/>
    </source>
</evidence>
<proteinExistence type="predicted"/>
<reference evidence="1" key="1">
    <citation type="submission" date="2020-05" db="EMBL/GenBank/DDBJ databases">
        <title>Large-scale comparative analyses of tick genomes elucidate their genetic diversity and vector capacities.</title>
        <authorList>
            <person name="Jia N."/>
            <person name="Wang J."/>
            <person name="Shi W."/>
            <person name="Du L."/>
            <person name="Sun Y."/>
            <person name="Zhan W."/>
            <person name="Jiang J."/>
            <person name="Wang Q."/>
            <person name="Zhang B."/>
            <person name="Ji P."/>
            <person name="Sakyi L.B."/>
            <person name="Cui X."/>
            <person name="Yuan T."/>
            <person name="Jiang B."/>
            <person name="Yang W."/>
            <person name="Lam T.T.-Y."/>
            <person name="Chang Q."/>
            <person name="Ding S."/>
            <person name="Wang X."/>
            <person name="Zhu J."/>
            <person name="Ruan X."/>
            <person name="Zhao L."/>
            <person name="Wei J."/>
            <person name="Que T."/>
            <person name="Du C."/>
            <person name="Cheng J."/>
            <person name="Dai P."/>
            <person name="Han X."/>
            <person name="Huang E."/>
            <person name="Gao Y."/>
            <person name="Liu J."/>
            <person name="Shao H."/>
            <person name="Ye R."/>
            <person name="Li L."/>
            <person name="Wei W."/>
            <person name="Wang X."/>
            <person name="Wang C."/>
            <person name="Yang T."/>
            <person name="Huo Q."/>
            <person name="Li W."/>
            <person name="Guo W."/>
            <person name="Chen H."/>
            <person name="Zhou L."/>
            <person name="Ni X."/>
            <person name="Tian J."/>
            <person name="Zhou Y."/>
            <person name="Sheng Y."/>
            <person name="Liu T."/>
            <person name="Pan Y."/>
            <person name="Xia L."/>
            <person name="Li J."/>
            <person name="Zhao F."/>
            <person name="Cao W."/>
        </authorList>
    </citation>
    <scope>NUCLEOTIDE SEQUENCE</scope>
    <source>
        <strain evidence="1">Dsil-2018</strain>
    </source>
</reference>
<dbReference type="Proteomes" id="UP000821865">
    <property type="component" value="Chromosome 8"/>
</dbReference>
<keyword evidence="2" id="KW-1185">Reference proteome</keyword>
<organism evidence="1 2">
    <name type="scientific">Dermacentor silvarum</name>
    <name type="common">Tick</name>
    <dbReference type="NCBI Taxonomy" id="543639"/>
    <lineage>
        <taxon>Eukaryota</taxon>
        <taxon>Metazoa</taxon>
        <taxon>Ecdysozoa</taxon>
        <taxon>Arthropoda</taxon>
        <taxon>Chelicerata</taxon>
        <taxon>Arachnida</taxon>
        <taxon>Acari</taxon>
        <taxon>Parasitiformes</taxon>
        <taxon>Ixodida</taxon>
        <taxon>Ixodoidea</taxon>
        <taxon>Ixodidae</taxon>
        <taxon>Rhipicephalinae</taxon>
        <taxon>Dermacentor</taxon>
    </lineage>
</organism>
<protein>
    <submittedName>
        <fullName evidence="1">Uncharacterized protein</fullName>
    </submittedName>
</protein>